<dbReference type="PIRSF" id="PIRSF006135">
    <property type="entry name" value="CobU"/>
    <property type="match status" value="1"/>
</dbReference>
<proteinExistence type="inferred from homology"/>
<dbReference type="GO" id="GO:0008820">
    <property type="term" value="F:cobinamide phosphate guanylyltransferase activity"/>
    <property type="evidence" value="ECO:0007669"/>
    <property type="project" value="UniProtKB-EC"/>
</dbReference>
<evidence type="ECO:0000256" key="9">
    <source>
        <dbReference type="ARBA" id="ARBA00012523"/>
    </source>
</evidence>
<evidence type="ECO:0000256" key="2">
    <source>
        <dbReference type="ARBA" id="ARBA00000711"/>
    </source>
</evidence>
<comment type="similarity">
    <text evidence="7">Belongs to the CobU/CobP family.</text>
</comment>
<sequence length="167" mass="19256">MIYYITGGERSGKSSYAQNLALSLSITPKYLATSRVWDEDHQQRIQRHIEDRDERWISVEEEKFISNVIFANDVVVVDCVTLWLTNFYMDTKHDRDESLKLAKEEFAKILEIPATIIIISNEIGMGLHADTHMGRKFTELQGWMNQHIAKHADKATFMVSGLPITLK</sequence>
<evidence type="ECO:0000256" key="19">
    <source>
        <dbReference type="PIRSR" id="PIRSR006135-2"/>
    </source>
</evidence>
<dbReference type="InterPro" id="IPR027417">
    <property type="entry name" value="P-loop_NTPase"/>
</dbReference>
<dbReference type="GO" id="GO:0005525">
    <property type="term" value="F:GTP binding"/>
    <property type="evidence" value="ECO:0007669"/>
    <property type="project" value="UniProtKB-KW"/>
</dbReference>
<evidence type="ECO:0000256" key="16">
    <source>
        <dbReference type="ARBA" id="ARBA00029570"/>
    </source>
</evidence>
<feature type="binding site" evidence="19">
    <location>
        <position position="78"/>
    </location>
    <ligand>
        <name>GTP</name>
        <dbReference type="ChEBI" id="CHEBI:37565"/>
    </ligand>
</feature>
<evidence type="ECO:0000256" key="11">
    <source>
        <dbReference type="ARBA" id="ARBA00022679"/>
    </source>
</evidence>
<evidence type="ECO:0000256" key="5">
    <source>
        <dbReference type="ARBA" id="ARBA00004692"/>
    </source>
</evidence>
<accession>A0A1I6QJW9</accession>
<keyword evidence="15 19" id="KW-0342">GTP-binding</keyword>
<evidence type="ECO:0000256" key="7">
    <source>
        <dbReference type="ARBA" id="ARBA00007490"/>
    </source>
</evidence>
<evidence type="ECO:0000256" key="6">
    <source>
        <dbReference type="ARBA" id="ARBA00005159"/>
    </source>
</evidence>
<evidence type="ECO:0000256" key="17">
    <source>
        <dbReference type="ARBA" id="ARBA00030571"/>
    </source>
</evidence>
<dbReference type="UniPathway" id="UPA00148">
    <property type="reaction ID" value="UER00236"/>
</dbReference>
<dbReference type="GO" id="GO:0043752">
    <property type="term" value="F:adenosylcobinamide kinase activity"/>
    <property type="evidence" value="ECO:0007669"/>
    <property type="project" value="UniProtKB-EC"/>
</dbReference>
<evidence type="ECO:0000256" key="8">
    <source>
        <dbReference type="ARBA" id="ARBA00012016"/>
    </source>
</evidence>
<dbReference type="GO" id="GO:0009236">
    <property type="term" value="P:cobalamin biosynthetic process"/>
    <property type="evidence" value="ECO:0007669"/>
    <property type="project" value="UniProtKB-UniPathway"/>
</dbReference>
<name>A0A1I6QJW9_9FLAO</name>
<evidence type="ECO:0000256" key="18">
    <source>
        <dbReference type="PIRSR" id="PIRSR006135-1"/>
    </source>
</evidence>
<comment type="function">
    <text evidence="4">Catalyzes ATP-dependent phosphorylation of adenosylcobinamide and addition of GMP to adenosylcobinamide phosphate.</text>
</comment>
<gene>
    <name evidence="20" type="ORF">SAMN04487906_0693</name>
</gene>
<dbReference type="OrthoDB" id="9799422at2"/>
<dbReference type="PANTHER" id="PTHR34848">
    <property type="match status" value="1"/>
</dbReference>
<dbReference type="RefSeq" id="WP_074976925.1">
    <property type="nucleotide sequence ID" value="NZ_FPAG01000002.1"/>
</dbReference>
<evidence type="ECO:0000256" key="10">
    <source>
        <dbReference type="ARBA" id="ARBA00022573"/>
    </source>
</evidence>
<feature type="binding site" evidence="19">
    <location>
        <begin position="7"/>
        <end position="14"/>
    </location>
    <ligand>
        <name>GTP</name>
        <dbReference type="ChEBI" id="CHEBI:37565"/>
    </ligand>
</feature>
<dbReference type="AlphaFoldDB" id="A0A1I6QJW9"/>
<dbReference type="Pfam" id="PF02283">
    <property type="entry name" value="CobU"/>
    <property type="match status" value="1"/>
</dbReference>
<dbReference type="SUPFAM" id="SSF52540">
    <property type="entry name" value="P-loop containing nucleoside triphosphate hydrolases"/>
    <property type="match status" value="1"/>
</dbReference>
<dbReference type="GO" id="GO:0005524">
    <property type="term" value="F:ATP binding"/>
    <property type="evidence" value="ECO:0007669"/>
    <property type="project" value="UniProtKB-KW"/>
</dbReference>
<keyword evidence="10" id="KW-0169">Cobalamin biosynthesis</keyword>
<feature type="active site" description="GMP-histidine intermediate" evidence="18">
    <location>
        <position position="48"/>
    </location>
</feature>
<keyword evidence="13 20" id="KW-0418">Kinase</keyword>
<organism evidence="20 21">
    <name type="scientific">Zhouia amylolytica</name>
    <dbReference type="NCBI Taxonomy" id="376730"/>
    <lineage>
        <taxon>Bacteria</taxon>
        <taxon>Pseudomonadati</taxon>
        <taxon>Bacteroidota</taxon>
        <taxon>Flavobacteriia</taxon>
        <taxon>Flavobacteriales</taxon>
        <taxon>Flavobacteriaceae</taxon>
        <taxon>Zhouia</taxon>
    </lineage>
</organism>
<evidence type="ECO:0000256" key="3">
    <source>
        <dbReference type="ARBA" id="ARBA00001522"/>
    </source>
</evidence>
<protein>
    <recommendedName>
        <fullName evidence="16">Adenosylcobinamide kinase</fullName>
        <ecNumber evidence="8">2.7.1.156</ecNumber>
        <ecNumber evidence="9">2.7.7.62</ecNumber>
    </recommendedName>
    <alternativeName>
        <fullName evidence="17">Adenosylcobinamide-phosphate guanylyltransferase</fullName>
    </alternativeName>
</protein>
<comment type="catalytic activity">
    <reaction evidence="1">
        <text>adenosylcob(III)inamide + ATP = adenosylcob(III)inamide phosphate + ADP + H(+)</text>
        <dbReference type="Rhea" id="RHEA:15769"/>
        <dbReference type="ChEBI" id="CHEBI:2480"/>
        <dbReference type="ChEBI" id="CHEBI:15378"/>
        <dbReference type="ChEBI" id="CHEBI:30616"/>
        <dbReference type="ChEBI" id="CHEBI:58502"/>
        <dbReference type="ChEBI" id="CHEBI:456216"/>
        <dbReference type="EC" id="2.7.1.156"/>
    </reaction>
</comment>
<evidence type="ECO:0000313" key="21">
    <source>
        <dbReference type="Proteomes" id="UP000183209"/>
    </source>
</evidence>
<dbReference type="Proteomes" id="UP000183209">
    <property type="component" value="Unassembled WGS sequence"/>
</dbReference>
<evidence type="ECO:0000256" key="14">
    <source>
        <dbReference type="ARBA" id="ARBA00022840"/>
    </source>
</evidence>
<dbReference type="CDD" id="cd00544">
    <property type="entry name" value="CobU"/>
    <property type="match status" value="1"/>
</dbReference>
<evidence type="ECO:0000256" key="13">
    <source>
        <dbReference type="ARBA" id="ARBA00022777"/>
    </source>
</evidence>
<dbReference type="EC" id="2.7.7.62" evidence="9"/>
<dbReference type="PANTHER" id="PTHR34848:SF1">
    <property type="entry name" value="BIFUNCTIONAL ADENOSYLCOBALAMIN BIOSYNTHESIS PROTEIN COBU"/>
    <property type="match status" value="1"/>
</dbReference>
<evidence type="ECO:0000313" key="20">
    <source>
        <dbReference type="EMBL" id="SFS52660.1"/>
    </source>
</evidence>
<evidence type="ECO:0000256" key="4">
    <source>
        <dbReference type="ARBA" id="ARBA00003889"/>
    </source>
</evidence>
<comment type="catalytic activity">
    <reaction evidence="2">
        <text>adenosylcob(III)inamide phosphate + GTP + H(+) = adenosylcob(III)inamide-GDP + diphosphate</text>
        <dbReference type="Rhea" id="RHEA:22712"/>
        <dbReference type="ChEBI" id="CHEBI:15378"/>
        <dbReference type="ChEBI" id="CHEBI:33019"/>
        <dbReference type="ChEBI" id="CHEBI:37565"/>
        <dbReference type="ChEBI" id="CHEBI:58502"/>
        <dbReference type="ChEBI" id="CHEBI:60487"/>
        <dbReference type="EC" id="2.7.7.62"/>
    </reaction>
</comment>
<dbReference type="EC" id="2.7.1.156" evidence="8"/>
<evidence type="ECO:0000256" key="1">
    <source>
        <dbReference type="ARBA" id="ARBA00000312"/>
    </source>
</evidence>
<comment type="pathway">
    <text evidence="6">Cofactor biosynthesis; adenosylcobalamin biosynthesis; adenosylcobalamin from cob(II)yrinate a,c-diamide: step 5/7.</text>
</comment>
<evidence type="ECO:0000256" key="15">
    <source>
        <dbReference type="ARBA" id="ARBA00023134"/>
    </source>
</evidence>
<keyword evidence="11 20" id="KW-0808">Transferase</keyword>
<reference evidence="20 21" key="1">
    <citation type="submission" date="2016-10" db="EMBL/GenBank/DDBJ databases">
        <authorList>
            <person name="de Groot N.N."/>
        </authorList>
    </citation>
    <scope>NUCLEOTIDE SEQUENCE [LARGE SCALE GENOMIC DNA]</scope>
    <source>
        <strain evidence="20 21">CGMCC 1.6114</strain>
    </source>
</reference>
<feature type="binding site" evidence="19">
    <location>
        <position position="60"/>
    </location>
    <ligand>
        <name>GTP</name>
        <dbReference type="ChEBI" id="CHEBI:37565"/>
    </ligand>
</feature>
<dbReference type="Gene3D" id="3.40.50.300">
    <property type="entry name" value="P-loop containing nucleotide triphosphate hydrolases"/>
    <property type="match status" value="1"/>
</dbReference>
<keyword evidence="20" id="KW-0548">Nucleotidyltransferase</keyword>
<keyword evidence="14" id="KW-0067">ATP-binding</keyword>
<comment type="catalytic activity">
    <reaction evidence="3">
        <text>adenosylcob(III)inamide + GTP = adenosylcob(III)inamide phosphate + GDP + H(+)</text>
        <dbReference type="Rhea" id="RHEA:15765"/>
        <dbReference type="ChEBI" id="CHEBI:2480"/>
        <dbReference type="ChEBI" id="CHEBI:15378"/>
        <dbReference type="ChEBI" id="CHEBI:37565"/>
        <dbReference type="ChEBI" id="CHEBI:58189"/>
        <dbReference type="ChEBI" id="CHEBI:58502"/>
        <dbReference type="EC" id="2.7.1.156"/>
    </reaction>
</comment>
<keyword evidence="12 19" id="KW-0547">Nucleotide-binding</keyword>
<feature type="binding site" evidence="19">
    <location>
        <begin position="32"/>
        <end position="34"/>
    </location>
    <ligand>
        <name>GTP</name>
        <dbReference type="ChEBI" id="CHEBI:37565"/>
    </ligand>
</feature>
<comment type="pathway">
    <text evidence="5">Cofactor biosynthesis; adenosylcobalamin biosynthesis; adenosylcobalamin from cob(II)yrinate a,c-diamide: step 6/7.</text>
</comment>
<evidence type="ECO:0000256" key="12">
    <source>
        <dbReference type="ARBA" id="ARBA00022741"/>
    </source>
</evidence>
<dbReference type="EMBL" id="FPAG01000002">
    <property type="protein sequence ID" value="SFS52660.1"/>
    <property type="molecule type" value="Genomic_DNA"/>
</dbReference>
<dbReference type="InterPro" id="IPR003203">
    <property type="entry name" value="CobU/CobP"/>
</dbReference>